<sequence length="145" mass="16261">MYGAKSAKRLNELRYKRFIALASKNKSVQLNSLPPTEDAAKQHIKRVYSQVQQRKNNSSIPPEEWGWRKENYLKPIKMTQPAAPDNVLKLIFCSCKTGCGSACGCRESGLRCSPACIVCSGNDCSNHPPLEEDEEVSETRNENEN</sequence>
<protein>
    <recommendedName>
        <fullName evidence="3">Tesmin/TSO1-like CXC domain-containing protein</fullName>
    </recommendedName>
</protein>
<comment type="caution">
    <text evidence="1">The sequence shown here is derived from an EMBL/GenBank/DDBJ whole genome shotgun (WGS) entry which is preliminary data.</text>
</comment>
<dbReference type="Proteomes" id="UP000299102">
    <property type="component" value="Unassembled WGS sequence"/>
</dbReference>
<accession>A0A4C1U495</accession>
<evidence type="ECO:0008006" key="3">
    <source>
        <dbReference type="Google" id="ProtNLM"/>
    </source>
</evidence>
<name>A0A4C1U495_EUMVA</name>
<keyword evidence="2" id="KW-1185">Reference proteome</keyword>
<dbReference type="AlphaFoldDB" id="A0A4C1U495"/>
<evidence type="ECO:0000313" key="1">
    <source>
        <dbReference type="EMBL" id="GBP21121.1"/>
    </source>
</evidence>
<dbReference type="OrthoDB" id="8195485at2759"/>
<proteinExistence type="predicted"/>
<gene>
    <name evidence="1" type="ORF">EVAR_11152_1</name>
</gene>
<dbReference type="EMBL" id="BGZK01000125">
    <property type="protein sequence ID" value="GBP21121.1"/>
    <property type="molecule type" value="Genomic_DNA"/>
</dbReference>
<evidence type="ECO:0000313" key="2">
    <source>
        <dbReference type="Proteomes" id="UP000299102"/>
    </source>
</evidence>
<organism evidence="1 2">
    <name type="scientific">Eumeta variegata</name>
    <name type="common">Bagworm moth</name>
    <name type="synonym">Eumeta japonica</name>
    <dbReference type="NCBI Taxonomy" id="151549"/>
    <lineage>
        <taxon>Eukaryota</taxon>
        <taxon>Metazoa</taxon>
        <taxon>Ecdysozoa</taxon>
        <taxon>Arthropoda</taxon>
        <taxon>Hexapoda</taxon>
        <taxon>Insecta</taxon>
        <taxon>Pterygota</taxon>
        <taxon>Neoptera</taxon>
        <taxon>Endopterygota</taxon>
        <taxon>Lepidoptera</taxon>
        <taxon>Glossata</taxon>
        <taxon>Ditrysia</taxon>
        <taxon>Tineoidea</taxon>
        <taxon>Psychidae</taxon>
        <taxon>Oiketicinae</taxon>
        <taxon>Eumeta</taxon>
    </lineage>
</organism>
<reference evidence="1 2" key="1">
    <citation type="journal article" date="2019" name="Commun. Biol.">
        <title>The bagworm genome reveals a unique fibroin gene that provides high tensile strength.</title>
        <authorList>
            <person name="Kono N."/>
            <person name="Nakamura H."/>
            <person name="Ohtoshi R."/>
            <person name="Tomita M."/>
            <person name="Numata K."/>
            <person name="Arakawa K."/>
        </authorList>
    </citation>
    <scope>NUCLEOTIDE SEQUENCE [LARGE SCALE GENOMIC DNA]</scope>
</reference>